<dbReference type="Pfam" id="PF11970">
    <property type="entry name" value="GPR_Gpa2_C"/>
    <property type="match status" value="1"/>
</dbReference>
<feature type="transmembrane region" description="Helical" evidence="5">
    <location>
        <begin position="189"/>
        <end position="210"/>
    </location>
</feature>
<dbReference type="GO" id="GO:0004930">
    <property type="term" value="F:G protein-coupled receptor activity"/>
    <property type="evidence" value="ECO:0007669"/>
    <property type="project" value="TreeGrafter"/>
</dbReference>
<evidence type="ECO:0000313" key="8">
    <source>
        <dbReference type="Proteomes" id="UP001303373"/>
    </source>
</evidence>
<evidence type="ECO:0000313" key="7">
    <source>
        <dbReference type="EMBL" id="WPH00957.1"/>
    </source>
</evidence>
<dbReference type="GO" id="GO:0005886">
    <property type="term" value="C:plasma membrane"/>
    <property type="evidence" value="ECO:0007669"/>
    <property type="project" value="TreeGrafter"/>
</dbReference>
<dbReference type="PROSITE" id="PS50262">
    <property type="entry name" value="G_PROTEIN_RECEP_F1_2"/>
    <property type="match status" value="1"/>
</dbReference>
<dbReference type="Gene3D" id="1.20.1070.10">
    <property type="entry name" value="Rhodopsin 7-helix transmembrane proteins"/>
    <property type="match status" value="1"/>
</dbReference>
<accession>A0AAQ3M362</accession>
<evidence type="ECO:0000256" key="2">
    <source>
        <dbReference type="ARBA" id="ARBA00022692"/>
    </source>
</evidence>
<feature type="transmembrane region" description="Helical" evidence="5">
    <location>
        <begin position="18"/>
        <end position="42"/>
    </location>
</feature>
<feature type="transmembrane region" description="Helical" evidence="5">
    <location>
        <begin position="230"/>
        <end position="249"/>
    </location>
</feature>
<organism evidence="7 8">
    <name type="scientific">Acrodontium crateriforme</name>
    <dbReference type="NCBI Taxonomy" id="150365"/>
    <lineage>
        <taxon>Eukaryota</taxon>
        <taxon>Fungi</taxon>
        <taxon>Dikarya</taxon>
        <taxon>Ascomycota</taxon>
        <taxon>Pezizomycotina</taxon>
        <taxon>Dothideomycetes</taxon>
        <taxon>Dothideomycetidae</taxon>
        <taxon>Mycosphaerellales</taxon>
        <taxon>Teratosphaeriaceae</taxon>
        <taxon>Acrodontium</taxon>
    </lineage>
</organism>
<feature type="transmembrane region" description="Helical" evidence="5">
    <location>
        <begin position="63"/>
        <end position="85"/>
    </location>
</feature>
<comment type="subcellular location">
    <subcellularLocation>
        <location evidence="1">Membrane</location>
        <topology evidence="1">Multi-pass membrane protein</topology>
    </subcellularLocation>
</comment>
<keyword evidence="4 5" id="KW-0472">Membrane</keyword>
<dbReference type="GO" id="GO:0007189">
    <property type="term" value="P:adenylate cyclase-activating G protein-coupled receptor signaling pathway"/>
    <property type="evidence" value="ECO:0007669"/>
    <property type="project" value="TreeGrafter"/>
</dbReference>
<dbReference type="Proteomes" id="UP001303373">
    <property type="component" value="Chromosome 5"/>
</dbReference>
<dbReference type="InterPro" id="IPR017452">
    <property type="entry name" value="GPCR_Rhodpsn_7TM"/>
</dbReference>
<dbReference type="AlphaFoldDB" id="A0AAQ3M362"/>
<sequence length="400" mass="44531">MTISIISSPLTLSPLPSILHRGLISVSILGLVSFISTIILLLQLTYRLTLRRNKSENFRTNQFIILLFNLLLADVQQSTAFLLNLAWLRSNSISSGTATCFVQGWFVSIGDLASGVFTLAIATHAFADIVFEYRLSRKQLVLAIAGLWIFVYSCTIVGIAMHPTDYYTRAGAWCWVNNAYSSERLWLHYFWILVAEFGTVLIYASLGIILHRRIRTAFYTTETQVRAQSAAKLIVAYPIVYVVCTLPLVTARLRSMAGSHHVTFAELCVAGAMITSNGWLDVLLYSVTRRAALFGPDLTNEGLNVLATFQVRPDQAFGTTTTIEATTLRDVARKRSLAFSLRQRRDSQEALFDAEALKGVKTETVVQITMEEIEMETRSHLSSEAAISKETLSLNHKGDS</sequence>
<keyword evidence="3 5" id="KW-1133">Transmembrane helix</keyword>
<protein>
    <recommendedName>
        <fullName evidence="6">G-protein coupled receptors family 1 profile domain-containing protein</fullName>
    </recommendedName>
</protein>
<dbReference type="SUPFAM" id="SSF81321">
    <property type="entry name" value="Family A G protein-coupled receptor-like"/>
    <property type="match status" value="1"/>
</dbReference>
<evidence type="ECO:0000256" key="4">
    <source>
        <dbReference type="ARBA" id="ARBA00023136"/>
    </source>
</evidence>
<proteinExistence type="predicted"/>
<gene>
    <name evidence="7" type="ORF">R9X50_00379100</name>
</gene>
<evidence type="ECO:0000256" key="3">
    <source>
        <dbReference type="ARBA" id="ARBA00022989"/>
    </source>
</evidence>
<name>A0AAQ3M362_9PEZI</name>
<feature type="transmembrane region" description="Helical" evidence="5">
    <location>
        <begin position="139"/>
        <end position="161"/>
    </location>
</feature>
<evidence type="ECO:0000259" key="6">
    <source>
        <dbReference type="PROSITE" id="PS50262"/>
    </source>
</evidence>
<feature type="transmembrane region" description="Helical" evidence="5">
    <location>
        <begin position="105"/>
        <end position="127"/>
    </location>
</feature>
<dbReference type="PANTHER" id="PTHR23112">
    <property type="entry name" value="G PROTEIN-COUPLED RECEPTOR 157-RELATED"/>
    <property type="match status" value="1"/>
</dbReference>
<dbReference type="InterPro" id="IPR022596">
    <property type="entry name" value="GPR1/2/3_C"/>
</dbReference>
<dbReference type="EMBL" id="CP138584">
    <property type="protein sequence ID" value="WPH00957.1"/>
    <property type="molecule type" value="Genomic_DNA"/>
</dbReference>
<keyword evidence="8" id="KW-1185">Reference proteome</keyword>
<reference evidence="7 8" key="1">
    <citation type="submission" date="2023-11" db="EMBL/GenBank/DDBJ databases">
        <title>An acidophilic fungus is an integral part of prey digestion in a carnivorous sundew plant.</title>
        <authorList>
            <person name="Tsai I.J."/>
        </authorList>
    </citation>
    <scope>NUCLEOTIDE SEQUENCE [LARGE SCALE GENOMIC DNA]</scope>
    <source>
        <strain evidence="7">169a</strain>
    </source>
</reference>
<evidence type="ECO:0000256" key="5">
    <source>
        <dbReference type="SAM" id="Phobius"/>
    </source>
</evidence>
<keyword evidence="2 5" id="KW-0812">Transmembrane</keyword>
<feature type="domain" description="G-protein coupled receptors family 1 profile" evidence="6">
    <location>
        <begin position="36"/>
        <end position="285"/>
    </location>
</feature>
<dbReference type="PANTHER" id="PTHR23112:SF37">
    <property type="entry name" value="G PROTEIN-COUPLED RECEPTOR GPR1"/>
    <property type="match status" value="1"/>
</dbReference>
<evidence type="ECO:0000256" key="1">
    <source>
        <dbReference type="ARBA" id="ARBA00004141"/>
    </source>
</evidence>